<dbReference type="HAMAP" id="MF_00328">
    <property type="entry name" value="Guanylate_kinase"/>
    <property type="match status" value="1"/>
</dbReference>
<comment type="similarity">
    <text evidence="3 13">Belongs to the guanylate kinase family.</text>
</comment>
<evidence type="ECO:0000256" key="7">
    <source>
        <dbReference type="ARBA" id="ARBA00022679"/>
    </source>
</evidence>
<dbReference type="RefSeq" id="WP_142713944.1">
    <property type="nucleotide sequence ID" value="NZ_FXTH01000005.1"/>
</dbReference>
<accession>A0A521CA73</accession>
<proteinExistence type="inferred from homology"/>
<evidence type="ECO:0000259" key="14">
    <source>
        <dbReference type="PROSITE" id="PS50052"/>
    </source>
</evidence>
<comment type="subcellular location">
    <subcellularLocation>
        <location evidence="2 13">Cytoplasm</location>
    </subcellularLocation>
</comment>
<protein>
    <recommendedName>
        <fullName evidence="5 13">Guanylate kinase</fullName>
        <ecNumber evidence="4 13">2.7.4.8</ecNumber>
    </recommendedName>
    <alternativeName>
        <fullName evidence="11 13">GMP kinase</fullName>
    </alternativeName>
</protein>
<dbReference type="CDD" id="cd00071">
    <property type="entry name" value="GMPK"/>
    <property type="match status" value="1"/>
</dbReference>
<feature type="binding site" evidence="13">
    <location>
        <begin position="15"/>
        <end position="22"/>
    </location>
    <ligand>
        <name>ATP</name>
        <dbReference type="ChEBI" id="CHEBI:30616"/>
    </ligand>
</feature>
<dbReference type="InterPro" id="IPR027417">
    <property type="entry name" value="P-loop_NTPase"/>
</dbReference>
<dbReference type="SMART" id="SM00072">
    <property type="entry name" value="GuKc"/>
    <property type="match status" value="1"/>
</dbReference>
<evidence type="ECO:0000256" key="1">
    <source>
        <dbReference type="ARBA" id="ARBA00003531"/>
    </source>
</evidence>
<evidence type="ECO:0000256" key="5">
    <source>
        <dbReference type="ARBA" id="ARBA00016296"/>
    </source>
</evidence>
<keyword evidence="8 13" id="KW-0547">Nucleotide-binding</keyword>
<organism evidence="15 16">
    <name type="scientific">Fodinibius sediminis</name>
    <dbReference type="NCBI Taxonomy" id="1214077"/>
    <lineage>
        <taxon>Bacteria</taxon>
        <taxon>Pseudomonadati</taxon>
        <taxon>Balneolota</taxon>
        <taxon>Balneolia</taxon>
        <taxon>Balneolales</taxon>
        <taxon>Balneolaceae</taxon>
        <taxon>Fodinibius</taxon>
    </lineage>
</organism>
<dbReference type="PANTHER" id="PTHR23117">
    <property type="entry name" value="GUANYLATE KINASE-RELATED"/>
    <property type="match status" value="1"/>
</dbReference>
<keyword evidence="10 13" id="KW-0067">ATP-binding</keyword>
<dbReference type="InterPro" id="IPR008144">
    <property type="entry name" value="Guanylate_kin-like_dom"/>
</dbReference>
<evidence type="ECO:0000256" key="10">
    <source>
        <dbReference type="ARBA" id="ARBA00022840"/>
    </source>
</evidence>
<dbReference type="GO" id="GO:0005829">
    <property type="term" value="C:cytosol"/>
    <property type="evidence" value="ECO:0007669"/>
    <property type="project" value="TreeGrafter"/>
</dbReference>
<dbReference type="Proteomes" id="UP000317593">
    <property type="component" value="Unassembled WGS sequence"/>
</dbReference>
<evidence type="ECO:0000256" key="12">
    <source>
        <dbReference type="ARBA" id="ARBA00048594"/>
    </source>
</evidence>
<keyword evidence="16" id="KW-1185">Reference proteome</keyword>
<keyword evidence="9 13" id="KW-0418">Kinase</keyword>
<dbReference type="Gene3D" id="3.30.63.10">
    <property type="entry name" value="Guanylate Kinase phosphate binding domain"/>
    <property type="match status" value="1"/>
</dbReference>
<dbReference type="InterPro" id="IPR020590">
    <property type="entry name" value="Guanylate_kinase_CS"/>
</dbReference>
<dbReference type="PROSITE" id="PS50052">
    <property type="entry name" value="GUANYLATE_KINASE_2"/>
    <property type="match status" value="1"/>
</dbReference>
<keyword evidence="6 13" id="KW-0963">Cytoplasm</keyword>
<evidence type="ECO:0000313" key="15">
    <source>
        <dbReference type="EMBL" id="SMO56377.1"/>
    </source>
</evidence>
<sequence>MSKTSKSGKVIVIVAPSGAGKTTLAKRLLEEYPSIRFSISATTRPPRKDEVDGEDYYFLTDQEFDRKIENHDFLEWERYSSYRYGTLRSEVDKLVESGYFPLLDIEVNGALNVQKIYGSAAVSIFIEPPSMEVLQERLQKRGSETTDSVEKRMERAEMEMQYAHHFDHTVVNDDLDTAYVQIQAIVEPFINK</sequence>
<dbReference type="GO" id="GO:0004385">
    <property type="term" value="F:GMP kinase activity"/>
    <property type="evidence" value="ECO:0007669"/>
    <property type="project" value="UniProtKB-UniRule"/>
</dbReference>
<evidence type="ECO:0000256" key="13">
    <source>
        <dbReference type="HAMAP-Rule" id="MF_00328"/>
    </source>
</evidence>
<dbReference type="InterPro" id="IPR008145">
    <property type="entry name" value="GK/Ca_channel_bsu"/>
</dbReference>
<evidence type="ECO:0000256" key="11">
    <source>
        <dbReference type="ARBA" id="ARBA00030128"/>
    </source>
</evidence>
<evidence type="ECO:0000313" key="16">
    <source>
        <dbReference type="Proteomes" id="UP000317593"/>
    </source>
</evidence>
<name>A0A521CA73_9BACT</name>
<dbReference type="SUPFAM" id="SSF52540">
    <property type="entry name" value="P-loop containing nucleoside triphosphate hydrolases"/>
    <property type="match status" value="1"/>
</dbReference>
<reference evidence="15 16" key="1">
    <citation type="submission" date="2017-05" db="EMBL/GenBank/DDBJ databases">
        <authorList>
            <person name="Varghese N."/>
            <person name="Submissions S."/>
        </authorList>
    </citation>
    <scope>NUCLEOTIDE SEQUENCE [LARGE SCALE GENOMIC DNA]</scope>
    <source>
        <strain evidence="15 16">DSM 21194</strain>
    </source>
</reference>
<gene>
    <name evidence="13" type="primary">gmk</name>
    <name evidence="15" type="ORF">SAMN06265218_105195</name>
</gene>
<dbReference type="Pfam" id="PF00625">
    <property type="entry name" value="Guanylate_kin"/>
    <property type="match status" value="1"/>
</dbReference>
<dbReference type="FunFam" id="3.30.63.10:FF:000005">
    <property type="entry name" value="Guanylate kinase"/>
    <property type="match status" value="1"/>
</dbReference>
<dbReference type="GO" id="GO:0005524">
    <property type="term" value="F:ATP binding"/>
    <property type="evidence" value="ECO:0007669"/>
    <property type="project" value="UniProtKB-UniRule"/>
</dbReference>
<dbReference type="Gene3D" id="3.40.50.300">
    <property type="entry name" value="P-loop containing nucleotide triphosphate hydrolases"/>
    <property type="match status" value="1"/>
</dbReference>
<dbReference type="PROSITE" id="PS00856">
    <property type="entry name" value="GUANYLATE_KINASE_1"/>
    <property type="match status" value="1"/>
</dbReference>
<feature type="domain" description="Guanylate kinase-like" evidence="14">
    <location>
        <begin position="8"/>
        <end position="187"/>
    </location>
</feature>
<dbReference type="PANTHER" id="PTHR23117:SF13">
    <property type="entry name" value="GUANYLATE KINASE"/>
    <property type="match status" value="1"/>
</dbReference>
<dbReference type="AlphaFoldDB" id="A0A521CA73"/>
<dbReference type="EMBL" id="FXTH01000005">
    <property type="protein sequence ID" value="SMO56377.1"/>
    <property type="molecule type" value="Genomic_DNA"/>
</dbReference>
<evidence type="ECO:0000256" key="9">
    <source>
        <dbReference type="ARBA" id="ARBA00022777"/>
    </source>
</evidence>
<dbReference type="OrthoDB" id="9808150at2"/>
<dbReference type="InterPro" id="IPR017665">
    <property type="entry name" value="Guanylate_kinase"/>
</dbReference>
<keyword evidence="7 13" id="KW-0808">Transferase</keyword>
<evidence type="ECO:0000256" key="6">
    <source>
        <dbReference type="ARBA" id="ARBA00022490"/>
    </source>
</evidence>
<evidence type="ECO:0000256" key="8">
    <source>
        <dbReference type="ARBA" id="ARBA00022741"/>
    </source>
</evidence>
<dbReference type="EC" id="2.7.4.8" evidence="4 13"/>
<comment type="catalytic activity">
    <reaction evidence="12 13">
        <text>GMP + ATP = GDP + ADP</text>
        <dbReference type="Rhea" id="RHEA:20780"/>
        <dbReference type="ChEBI" id="CHEBI:30616"/>
        <dbReference type="ChEBI" id="CHEBI:58115"/>
        <dbReference type="ChEBI" id="CHEBI:58189"/>
        <dbReference type="ChEBI" id="CHEBI:456216"/>
        <dbReference type="EC" id="2.7.4.8"/>
    </reaction>
</comment>
<dbReference type="NCBIfam" id="TIGR03263">
    <property type="entry name" value="guanyl_kin"/>
    <property type="match status" value="1"/>
</dbReference>
<evidence type="ECO:0000256" key="2">
    <source>
        <dbReference type="ARBA" id="ARBA00004496"/>
    </source>
</evidence>
<comment type="function">
    <text evidence="1 13">Essential for recycling GMP and indirectly, cGMP.</text>
</comment>
<evidence type="ECO:0000256" key="4">
    <source>
        <dbReference type="ARBA" id="ARBA00012961"/>
    </source>
</evidence>
<evidence type="ECO:0000256" key="3">
    <source>
        <dbReference type="ARBA" id="ARBA00005790"/>
    </source>
</evidence>